<name>A0A1M5BPL5_STRHI</name>
<evidence type="ECO:0008006" key="4">
    <source>
        <dbReference type="Google" id="ProtNLM"/>
    </source>
</evidence>
<proteinExistence type="predicted"/>
<dbReference type="STRING" id="2017.SAMN05444320_103666"/>
<keyword evidence="1" id="KW-0472">Membrane</keyword>
<evidence type="ECO:0000313" key="2">
    <source>
        <dbReference type="EMBL" id="SHF44345.1"/>
    </source>
</evidence>
<feature type="transmembrane region" description="Helical" evidence="1">
    <location>
        <begin position="79"/>
        <end position="112"/>
    </location>
</feature>
<keyword evidence="1" id="KW-1133">Transmembrane helix</keyword>
<dbReference type="RefSeq" id="WP_073482306.1">
    <property type="nucleotide sequence ID" value="NZ_FQVN01000003.1"/>
</dbReference>
<accession>A0A1M5BPL5</accession>
<protein>
    <recommendedName>
        <fullName evidence="4">DUF4233 domain-containing protein</fullName>
    </recommendedName>
</protein>
<feature type="transmembrane region" description="Helical" evidence="1">
    <location>
        <begin position="52"/>
        <end position="73"/>
    </location>
</feature>
<dbReference type="InterPro" id="IPR025327">
    <property type="entry name" value="DUF4233"/>
</dbReference>
<evidence type="ECO:0000313" key="3">
    <source>
        <dbReference type="Proteomes" id="UP000184501"/>
    </source>
</evidence>
<gene>
    <name evidence="2" type="ORF">SAMN05444320_103666</name>
</gene>
<organism evidence="2 3">
    <name type="scientific">Streptoalloteichus hindustanus</name>
    <dbReference type="NCBI Taxonomy" id="2017"/>
    <lineage>
        <taxon>Bacteria</taxon>
        <taxon>Bacillati</taxon>
        <taxon>Actinomycetota</taxon>
        <taxon>Actinomycetes</taxon>
        <taxon>Pseudonocardiales</taxon>
        <taxon>Pseudonocardiaceae</taxon>
        <taxon>Streptoalloteichus</taxon>
    </lineage>
</organism>
<evidence type="ECO:0000256" key="1">
    <source>
        <dbReference type="SAM" id="Phobius"/>
    </source>
</evidence>
<keyword evidence="1" id="KW-0812">Transmembrane</keyword>
<keyword evidence="3" id="KW-1185">Reference proteome</keyword>
<dbReference type="EMBL" id="FQVN01000003">
    <property type="protein sequence ID" value="SHF44345.1"/>
    <property type="molecule type" value="Genomic_DNA"/>
</dbReference>
<dbReference type="Proteomes" id="UP000184501">
    <property type="component" value="Unassembled WGS sequence"/>
</dbReference>
<feature type="transmembrane region" description="Helical" evidence="1">
    <location>
        <begin position="20"/>
        <end position="40"/>
    </location>
</feature>
<sequence>MSEQSAPHPPVKDPWKGLRGVMAGTLVMEAIVVGLALPVVHRFGGGLSSTNGLLVGGLAVAMVLASGFVGRSWGLGLALALQALMVLTFFIAPALGALGVLFALVWACILWLRRDVARRLAQLSSPDQR</sequence>
<dbReference type="Pfam" id="PF14017">
    <property type="entry name" value="DUF4233"/>
    <property type="match status" value="1"/>
</dbReference>
<dbReference type="AlphaFoldDB" id="A0A1M5BPL5"/>
<reference evidence="2 3" key="1">
    <citation type="submission" date="2016-11" db="EMBL/GenBank/DDBJ databases">
        <authorList>
            <person name="Jaros S."/>
            <person name="Januszkiewicz K."/>
            <person name="Wedrychowicz H."/>
        </authorList>
    </citation>
    <scope>NUCLEOTIDE SEQUENCE [LARGE SCALE GENOMIC DNA]</scope>
    <source>
        <strain evidence="2 3">DSM 44523</strain>
    </source>
</reference>